<dbReference type="PROSITE" id="PS50203">
    <property type="entry name" value="CALPAIN_CAT"/>
    <property type="match status" value="1"/>
</dbReference>
<keyword evidence="4 6" id="KW-0788">Thiol protease</keyword>
<feature type="compositionally biased region" description="Low complexity" evidence="8">
    <location>
        <begin position="1069"/>
        <end position="1079"/>
    </location>
</feature>
<feature type="compositionally biased region" description="Basic and acidic residues" evidence="8">
    <location>
        <begin position="661"/>
        <end position="670"/>
    </location>
</feature>
<dbReference type="InterPro" id="IPR001300">
    <property type="entry name" value="Peptidase_C2_calpain_cat"/>
</dbReference>
<dbReference type="PANTHER" id="PTHR10183:SF379">
    <property type="entry name" value="CALPAIN-5"/>
    <property type="match status" value="1"/>
</dbReference>
<feature type="region of interest" description="Disordered" evidence="8">
    <location>
        <begin position="1008"/>
        <end position="1116"/>
    </location>
</feature>
<feature type="domain" description="Calpain catalytic" evidence="9">
    <location>
        <begin position="148"/>
        <end position="444"/>
    </location>
</feature>
<dbReference type="PANTHER" id="PTHR10183">
    <property type="entry name" value="CALPAIN"/>
    <property type="match status" value="1"/>
</dbReference>
<feature type="compositionally biased region" description="Polar residues" evidence="8">
    <location>
        <begin position="692"/>
        <end position="701"/>
    </location>
</feature>
<evidence type="ECO:0000256" key="3">
    <source>
        <dbReference type="ARBA" id="ARBA00022801"/>
    </source>
</evidence>
<dbReference type="CDD" id="cd00044">
    <property type="entry name" value="CysPc"/>
    <property type="match status" value="1"/>
</dbReference>
<evidence type="ECO:0000256" key="5">
    <source>
        <dbReference type="PIRSR" id="PIRSR622684-1"/>
    </source>
</evidence>
<dbReference type="GeneID" id="25279745"/>
<dbReference type="SMART" id="SM00230">
    <property type="entry name" value="CysPc"/>
    <property type="match status" value="1"/>
</dbReference>
<dbReference type="AlphaFoldDB" id="A0A072PKV3"/>
<evidence type="ECO:0000256" key="4">
    <source>
        <dbReference type="ARBA" id="ARBA00022807"/>
    </source>
</evidence>
<dbReference type="GO" id="GO:0006508">
    <property type="term" value="P:proteolysis"/>
    <property type="evidence" value="ECO:0007669"/>
    <property type="project" value="UniProtKB-KW"/>
</dbReference>
<keyword evidence="3 6" id="KW-0378">Hydrolase</keyword>
<feature type="compositionally biased region" description="Polar residues" evidence="8">
    <location>
        <begin position="918"/>
        <end position="927"/>
    </location>
</feature>
<feature type="active site" evidence="5 6">
    <location>
        <position position="388"/>
    </location>
</feature>
<feature type="compositionally biased region" description="Pro residues" evidence="8">
    <location>
        <begin position="16"/>
        <end position="27"/>
    </location>
</feature>
<evidence type="ECO:0000313" key="11">
    <source>
        <dbReference type="Proteomes" id="UP000027920"/>
    </source>
</evidence>
<sequence>MDDRRDNIGGGGPYFGPLPDPLPPSPAQPRRKPRRQAPQAAVNQFWSRLNSRYPGKVFTLLPNNPYARKKAQKTPHGTVTGQRAARSYEEARAECERDVDRIIKECKRLNTKYRDTHFDIEWDLKSGQRNCLDGLSVPGDAMKPKGVKRVTDIFDNPQFYINGPTAGDVRQGRDGDCYLMAALCGLGNMEGLIDKICVKHDQKIGVYGFVFFRDGEWQHTIIDDKLYLRAPDYAEAQDERVVWDDINRADAEEEYRKVHQTGSRALYFAQCSDENETWLPLLEKAYAKAHGDFQSIDGGFTGEAIEDLTGGVTTEIYSTDILDKDAFWENELMRVGKEFLFGCATGFYSNWLNTSGEPRERDGIAEGHAYSIMDAKEVKGHRLLKVRNPWGRKEWTGKWSDGSSEWTPEWMQLLDHKFGNDGIFWISYEDLLKNYQHFDRTRIFGPEWNVTQCWTNVNVSWAAKYHSTKFSIALAEKTKVVIVLAQLDDTYFTGLEGGYGYDLQFRLESDAKEDEHDYIVRSNGNYAMARSVSTDIELEAGTYSVLMKITATRNTDKDHLEDVLPMYVATRREKLIQMGLSYDLAHAKGVIVETEAERQQRKTKEKVRRAKDREKLKAQMKADALKHWKKGKERHARDKQRLQRKERSEAARRGGCFVDRPLGKDADDRIASGSARFGSLDVQESDSPKQEGVQSGRSNGQEDVLKIKSFSGEDIIVESKNAGPIEKQEEKAQRPSDAQPISKVASDASTDRIVEPLEDVVKRAEAETAANKDLSKPLDTNTSEVTEENKVSNQDQPPEEKPATPIIQVNGIDAITDVRPLPNFPPLSQPEDHLPPTGGKSEEIKEPDPSHTPRRSDTRGTTAAMVGIGAATDANDVDPASNIEPDLGPFNSDQQDISDADSFPPFDWNTDLDMPSESDFSSTSSANPRRRRGRYALGARGRRSPGAGRPPMGDPIDSPPPGLVEIDTGFGQDGDGPGEPWNAVCVVGLRVYSTLGGDGVKLRVVRPKNALLEDSDGGSDADVDADDDNDDQDKADENLITLPNGRRPIQDAKQDEDTAIDLDPDDMARGAVAAADARGCQNGVFESERTPTTRSPAVRVGSGGDGAGRKGQRRPP</sequence>
<dbReference type="SUPFAM" id="SSF54001">
    <property type="entry name" value="Cysteine proteinases"/>
    <property type="match status" value="1"/>
</dbReference>
<evidence type="ECO:0000256" key="7">
    <source>
        <dbReference type="SAM" id="Coils"/>
    </source>
</evidence>
<dbReference type="STRING" id="1182545.A0A072PKV3"/>
<accession>A0A072PKV3</accession>
<dbReference type="GO" id="GO:0004198">
    <property type="term" value="F:calcium-dependent cysteine-type endopeptidase activity"/>
    <property type="evidence" value="ECO:0007669"/>
    <property type="project" value="InterPro"/>
</dbReference>
<gene>
    <name evidence="10" type="ORF">A1O9_04816</name>
</gene>
<dbReference type="Pfam" id="PF00648">
    <property type="entry name" value="Peptidase_C2"/>
    <property type="match status" value="1"/>
</dbReference>
<evidence type="ECO:0000256" key="2">
    <source>
        <dbReference type="ARBA" id="ARBA00022670"/>
    </source>
</evidence>
<name>A0A072PKV3_9EURO</name>
<feature type="coiled-coil region" evidence="7">
    <location>
        <begin position="85"/>
        <end position="112"/>
    </location>
</feature>
<dbReference type="Gene3D" id="3.90.70.10">
    <property type="entry name" value="Cysteine proteinases"/>
    <property type="match status" value="1"/>
</dbReference>
<feature type="active site" evidence="5 6">
    <location>
        <position position="177"/>
    </location>
</feature>
<dbReference type="FunFam" id="3.90.70.10:FF:000072">
    <property type="entry name" value="Cysteine proteinase"/>
    <property type="match status" value="1"/>
</dbReference>
<evidence type="ECO:0000259" key="9">
    <source>
        <dbReference type="PROSITE" id="PS50203"/>
    </source>
</evidence>
<feature type="compositionally biased region" description="Low complexity" evidence="8">
    <location>
        <begin position="935"/>
        <end position="956"/>
    </location>
</feature>
<reference evidence="10 11" key="1">
    <citation type="submission" date="2013-03" db="EMBL/GenBank/DDBJ databases">
        <title>The Genome Sequence of Exophiala aquamarina CBS 119918.</title>
        <authorList>
            <consortium name="The Broad Institute Genomics Platform"/>
            <person name="Cuomo C."/>
            <person name="de Hoog S."/>
            <person name="Gorbushina A."/>
            <person name="Walker B."/>
            <person name="Young S.K."/>
            <person name="Zeng Q."/>
            <person name="Gargeya S."/>
            <person name="Fitzgerald M."/>
            <person name="Haas B."/>
            <person name="Abouelleil A."/>
            <person name="Allen A.W."/>
            <person name="Alvarado L."/>
            <person name="Arachchi H.M."/>
            <person name="Berlin A.M."/>
            <person name="Chapman S.B."/>
            <person name="Gainer-Dewar J."/>
            <person name="Goldberg J."/>
            <person name="Griggs A."/>
            <person name="Gujja S."/>
            <person name="Hansen M."/>
            <person name="Howarth C."/>
            <person name="Imamovic A."/>
            <person name="Ireland A."/>
            <person name="Larimer J."/>
            <person name="McCowan C."/>
            <person name="Murphy C."/>
            <person name="Pearson M."/>
            <person name="Poon T.W."/>
            <person name="Priest M."/>
            <person name="Roberts A."/>
            <person name="Saif S."/>
            <person name="Shea T."/>
            <person name="Sisk P."/>
            <person name="Sykes S."/>
            <person name="Wortman J."/>
            <person name="Nusbaum C."/>
            <person name="Birren B."/>
        </authorList>
    </citation>
    <scope>NUCLEOTIDE SEQUENCE [LARGE SCALE GENOMIC DNA]</scope>
    <source>
        <strain evidence="10 11">CBS 119918</strain>
    </source>
</reference>
<feature type="compositionally biased region" description="Basic and acidic residues" evidence="8">
    <location>
        <begin position="635"/>
        <end position="652"/>
    </location>
</feature>
<feature type="compositionally biased region" description="Acidic residues" evidence="8">
    <location>
        <begin position="1013"/>
        <end position="1034"/>
    </location>
</feature>
<dbReference type="InterPro" id="IPR038765">
    <property type="entry name" value="Papain-like_cys_pep_sf"/>
</dbReference>
<feature type="compositionally biased region" description="Basic and acidic residues" evidence="8">
    <location>
        <begin position="749"/>
        <end position="766"/>
    </location>
</feature>
<dbReference type="Proteomes" id="UP000027920">
    <property type="component" value="Unassembled WGS sequence"/>
</dbReference>
<dbReference type="HOGENOM" id="CLU_006072_1_2_1"/>
<feature type="region of interest" description="Disordered" evidence="8">
    <location>
        <begin position="1"/>
        <end position="40"/>
    </location>
</feature>
<evidence type="ECO:0000256" key="6">
    <source>
        <dbReference type="PROSITE-ProRule" id="PRU00239"/>
    </source>
</evidence>
<dbReference type="RefSeq" id="XP_013262558.1">
    <property type="nucleotide sequence ID" value="XM_013407104.1"/>
</dbReference>
<keyword evidence="7" id="KW-0175">Coiled coil</keyword>
<proteinExistence type="inferred from homology"/>
<comment type="caution">
    <text evidence="10">The sequence shown here is derived from an EMBL/GenBank/DDBJ whole genome shotgun (WGS) entry which is preliminary data.</text>
</comment>
<organism evidence="10 11">
    <name type="scientific">Exophiala aquamarina CBS 119918</name>
    <dbReference type="NCBI Taxonomy" id="1182545"/>
    <lineage>
        <taxon>Eukaryota</taxon>
        <taxon>Fungi</taxon>
        <taxon>Dikarya</taxon>
        <taxon>Ascomycota</taxon>
        <taxon>Pezizomycotina</taxon>
        <taxon>Eurotiomycetes</taxon>
        <taxon>Chaetothyriomycetidae</taxon>
        <taxon>Chaetothyriales</taxon>
        <taxon>Herpotrichiellaceae</taxon>
        <taxon>Exophiala</taxon>
    </lineage>
</organism>
<keyword evidence="11" id="KW-1185">Reference proteome</keyword>
<keyword evidence="2 6" id="KW-0645">Protease</keyword>
<dbReference type="OrthoDB" id="424753at2759"/>
<dbReference type="InterPro" id="IPR022684">
    <property type="entry name" value="Calpain_cysteine_protease"/>
</dbReference>
<evidence type="ECO:0000256" key="8">
    <source>
        <dbReference type="SAM" id="MobiDB-lite"/>
    </source>
</evidence>
<feature type="active site" evidence="5 6">
    <location>
        <position position="368"/>
    </location>
</feature>
<protein>
    <recommendedName>
        <fullName evidence="9">Calpain catalytic domain-containing protein</fullName>
    </recommendedName>
</protein>
<evidence type="ECO:0000313" key="10">
    <source>
        <dbReference type="EMBL" id="KEF59968.1"/>
    </source>
</evidence>
<feature type="region of interest" description="Disordered" evidence="8">
    <location>
        <begin position="623"/>
        <end position="982"/>
    </location>
</feature>
<dbReference type="PRINTS" id="PR00704">
    <property type="entry name" value="CALPAIN"/>
</dbReference>
<dbReference type="EMBL" id="AMGV01000003">
    <property type="protein sequence ID" value="KEF59968.1"/>
    <property type="molecule type" value="Genomic_DNA"/>
</dbReference>
<evidence type="ECO:0000256" key="1">
    <source>
        <dbReference type="ARBA" id="ARBA00007623"/>
    </source>
</evidence>
<dbReference type="VEuPathDB" id="FungiDB:A1O9_04816"/>
<comment type="similarity">
    <text evidence="1">Belongs to the peptidase C2 family.</text>
</comment>
<feature type="compositionally biased region" description="Basic and acidic residues" evidence="8">
    <location>
        <begin position="830"/>
        <end position="858"/>
    </location>
</feature>